<feature type="domain" description="C2H2-type" evidence="7">
    <location>
        <begin position="221"/>
        <end position="250"/>
    </location>
</feature>
<dbReference type="SMART" id="SM00355">
    <property type="entry name" value="ZnF_C2H2"/>
    <property type="match status" value="3"/>
</dbReference>
<evidence type="ECO:0000256" key="1">
    <source>
        <dbReference type="ARBA" id="ARBA00022723"/>
    </source>
</evidence>
<dbReference type="Gene3D" id="3.30.160.60">
    <property type="entry name" value="Classic Zinc Finger"/>
    <property type="match status" value="3"/>
</dbReference>
<keyword evidence="3 6" id="KW-0863">Zinc-finger</keyword>
<dbReference type="AlphaFoldDB" id="A0AAD1XA88"/>
<dbReference type="PROSITE" id="PS50157">
    <property type="entry name" value="ZINC_FINGER_C2H2_2"/>
    <property type="match status" value="3"/>
</dbReference>
<evidence type="ECO:0000256" key="2">
    <source>
        <dbReference type="ARBA" id="ARBA00022737"/>
    </source>
</evidence>
<keyword evidence="5" id="KW-0539">Nucleus</keyword>
<dbReference type="GO" id="GO:0000981">
    <property type="term" value="F:DNA-binding transcription factor activity, RNA polymerase II-specific"/>
    <property type="evidence" value="ECO:0007669"/>
    <property type="project" value="TreeGrafter"/>
</dbReference>
<dbReference type="GO" id="GO:0000978">
    <property type="term" value="F:RNA polymerase II cis-regulatory region sequence-specific DNA binding"/>
    <property type="evidence" value="ECO:0007669"/>
    <property type="project" value="TreeGrafter"/>
</dbReference>
<evidence type="ECO:0000313" key="8">
    <source>
        <dbReference type="EMBL" id="CAI2363120.1"/>
    </source>
</evidence>
<organism evidence="8 9">
    <name type="scientific">Euplotes crassus</name>
    <dbReference type="NCBI Taxonomy" id="5936"/>
    <lineage>
        <taxon>Eukaryota</taxon>
        <taxon>Sar</taxon>
        <taxon>Alveolata</taxon>
        <taxon>Ciliophora</taxon>
        <taxon>Intramacronucleata</taxon>
        <taxon>Spirotrichea</taxon>
        <taxon>Hypotrichia</taxon>
        <taxon>Euplotida</taxon>
        <taxon>Euplotidae</taxon>
        <taxon>Moneuplotes</taxon>
    </lineage>
</organism>
<dbReference type="GO" id="GO:0008270">
    <property type="term" value="F:zinc ion binding"/>
    <property type="evidence" value="ECO:0007669"/>
    <property type="project" value="UniProtKB-KW"/>
</dbReference>
<accession>A0AAD1XA88</accession>
<comment type="caution">
    <text evidence="8">The sequence shown here is derived from an EMBL/GenBank/DDBJ whole genome shotgun (WGS) entry which is preliminary data.</text>
</comment>
<feature type="domain" description="C2H2-type" evidence="7">
    <location>
        <begin position="251"/>
        <end position="278"/>
    </location>
</feature>
<dbReference type="PROSITE" id="PS00028">
    <property type="entry name" value="ZINC_FINGER_C2H2_1"/>
    <property type="match status" value="3"/>
</dbReference>
<keyword evidence="1" id="KW-0479">Metal-binding</keyword>
<evidence type="ECO:0000256" key="3">
    <source>
        <dbReference type="ARBA" id="ARBA00022771"/>
    </source>
</evidence>
<protein>
    <recommendedName>
        <fullName evidence="7">C2H2-type domain-containing protein</fullName>
    </recommendedName>
</protein>
<dbReference type="SUPFAM" id="SSF57667">
    <property type="entry name" value="beta-beta-alpha zinc fingers"/>
    <property type="match status" value="2"/>
</dbReference>
<evidence type="ECO:0000259" key="7">
    <source>
        <dbReference type="PROSITE" id="PS50157"/>
    </source>
</evidence>
<evidence type="ECO:0000256" key="6">
    <source>
        <dbReference type="PROSITE-ProRule" id="PRU00042"/>
    </source>
</evidence>
<dbReference type="PANTHER" id="PTHR23235:SF142">
    <property type="entry name" value="ZINC FINGER PROTEIN 384"/>
    <property type="match status" value="1"/>
</dbReference>
<dbReference type="EMBL" id="CAMPGE010004270">
    <property type="protein sequence ID" value="CAI2363120.1"/>
    <property type="molecule type" value="Genomic_DNA"/>
</dbReference>
<name>A0AAD1XA88_EUPCR</name>
<keyword evidence="4" id="KW-0862">Zinc</keyword>
<keyword evidence="9" id="KW-1185">Reference proteome</keyword>
<dbReference type="Pfam" id="PF00096">
    <property type="entry name" value="zf-C2H2"/>
    <property type="match status" value="2"/>
</dbReference>
<dbReference type="PANTHER" id="PTHR23235">
    <property type="entry name" value="KRUEPPEL-LIKE TRANSCRIPTION FACTOR"/>
    <property type="match status" value="1"/>
</dbReference>
<evidence type="ECO:0000313" key="9">
    <source>
        <dbReference type="Proteomes" id="UP001295684"/>
    </source>
</evidence>
<dbReference type="Proteomes" id="UP001295684">
    <property type="component" value="Unassembled WGS sequence"/>
</dbReference>
<proteinExistence type="predicted"/>
<evidence type="ECO:0000256" key="5">
    <source>
        <dbReference type="ARBA" id="ARBA00023242"/>
    </source>
</evidence>
<dbReference type="InterPro" id="IPR036236">
    <property type="entry name" value="Znf_C2H2_sf"/>
</dbReference>
<sequence>MRACHLSVTDSCVESTCCWRGYRWIYSQELYETIRRCFESSYDRDNLPLHLEGSSYLLLIHFQIEDSYLNDIVIKPKIFKPIPYNPLKQNLSAFGNYQTAFSKVLPRSETCNPHVSCSDHSAILCTGSSQMPCPEMTNANLEILNSFCPETLLEYLPKLIELKHEELKKDDGMIEKLTSKAQLYENFYLLTKNDINLELLKEFNYETVVKKTKSGKEQTVFVCGEDGCDKEFLRSCNLLDHLRMHNGIKPNQCRFCGKTFTQKSNLTKHLKVHQKPDLSDRKRYPCPRCPAAYTERYNLKKHFEKYHRGESFNQVMDESQ</sequence>
<dbReference type="InterPro" id="IPR013087">
    <property type="entry name" value="Znf_C2H2_type"/>
</dbReference>
<keyword evidence="2" id="KW-0677">Repeat</keyword>
<gene>
    <name evidence="8" type="ORF">ECRASSUSDP1_LOCUS4450</name>
</gene>
<feature type="domain" description="C2H2-type" evidence="7">
    <location>
        <begin position="284"/>
        <end position="312"/>
    </location>
</feature>
<reference evidence="8" key="1">
    <citation type="submission" date="2023-07" db="EMBL/GenBank/DDBJ databases">
        <authorList>
            <consortium name="AG Swart"/>
            <person name="Singh M."/>
            <person name="Singh A."/>
            <person name="Seah K."/>
            <person name="Emmerich C."/>
        </authorList>
    </citation>
    <scope>NUCLEOTIDE SEQUENCE</scope>
    <source>
        <strain evidence="8">DP1</strain>
    </source>
</reference>
<dbReference type="FunFam" id="3.30.160.60:FF:002343">
    <property type="entry name" value="Zinc finger protein 33A"/>
    <property type="match status" value="1"/>
</dbReference>
<evidence type="ECO:0000256" key="4">
    <source>
        <dbReference type="ARBA" id="ARBA00022833"/>
    </source>
</evidence>